<sequence>MDESEFRAIYSKATEGSLDNLVALSKIDPANPHYNSQIGRVFDAMQNCMNIPRSSTLSLEHFTSAAALRNCLTNLYARNGEVSASLSEGFLRVWPGIWKIIGSTYIPSLKQHTSGAAVRRLARGEIVVVCCVLGHDDHAPNAFDSRLQFSGLGNMEDGS</sequence>
<dbReference type="InParanoid" id="A0A0C3FB39"/>
<protein>
    <submittedName>
        <fullName evidence="1">Uncharacterized protein</fullName>
    </submittedName>
</protein>
<reference evidence="1 2" key="1">
    <citation type="submission" date="2014-04" db="EMBL/GenBank/DDBJ databases">
        <authorList>
            <consortium name="DOE Joint Genome Institute"/>
            <person name="Kuo A."/>
            <person name="Tarkka M."/>
            <person name="Buscot F."/>
            <person name="Kohler A."/>
            <person name="Nagy L.G."/>
            <person name="Floudas D."/>
            <person name="Copeland A."/>
            <person name="Barry K.W."/>
            <person name="Cichocki N."/>
            <person name="Veneault-Fourrey C."/>
            <person name="LaButti K."/>
            <person name="Lindquist E.A."/>
            <person name="Lipzen A."/>
            <person name="Lundell T."/>
            <person name="Morin E."/>
            <person name="Murat C."/>
            <person name="Sun H."/>
            <person name="Tunlid A."/>
            <person name="Henrissat B."/>
            <person name="Grigoriev I.V."/>
            <person name="Hibbett D.S."/>
            <person name="Martin F."/>
            <person name="Nordberg H.P."/>
            <person name="Cantor M.N."/>
            <person name="Hua S.X."/>
        </authorList>
    </citation>
    <scope>NUCLEOTIDE SEQUENCE [LARGE SCALE GENOMIC DNA]</scope>
    <source>
        <strain evidence="1 2">F 1598</strain>
    </source>
</reference>
<gene>
    <name evidence="1" type="ORF">PILCRDRAFT_825619</name>
</gene>
<reference evidence="2" key="2">
    <citation type="submission" date="2015-01" db="EMBL/GenBank/DDBJ databases">
        <title>Evolutionary Origins and Diversification of the Mycorrhizal Mutualists.</title>
        <authorList>
            <consortium name="DOE Joint Genome Institute"/>
            <consortium name="Mycorrhizal Genomics Consortium"/>
            <person name="Kohler A."/>
            <person name="Kuo A."/>
            <person name="Nagy L.G."/>
            <person name="Floudas D."/>
            <person name="Copeland A."/>
            <person name="Barry K.W."/>
            <person name="Cichocki N."/>
            <person name="Veneault-Fourrey C."/>
            <person name="LaButti K."/>
            <person name="Lindquist E.A."/>
            <person name="Lipzen A."/>
            <person name="Lundell T."/>
            <person name="Morin E."/>
            <person name="Murat C."/>
            <person name="Riley R."/>
            <person name="Ohm R."/>
            <person name="Sun H."/>
            <person name="Tunlid A."/>
            <person name="Henrissat B."/>
            <person name="Grigoriev I.V."/>
            <person name="Hibbett D.S."/>
            <person name="Martin F."/>
        </authorList>
    </citation>
    <scope>NUCLEOTIDE SEQUENCE [LARGE SCALE GENOMIC DNA]</scope>
    <source>
        <strain evidence="2">F 1598</strain>
    </source>
</reference>
<dbReference type="Proteomes" id="UP000054166">
    <property type="component" value="Unassembled WGS sequence"/>
</dbReference>
<keyword evidence="2" id="KW-1185">Reference proteome</keyword>
<name>A0A0C3FB39_PILCF</name>
<dbReference type="AlphaFoldDB" id="A0A0C3FB39"/>
<proteinExistence type="predicted"/>
<evidence type="ECO:0000313" key="2">
    <source>
        <dbReference type="Proteomes" id="UP000054166"/>
    </source>
</evidence>
<evidence type="ECO:0000313" key="1">
    <source>
        <dbReference type="EMBL" id="KIM77084.1"/>
    </source>
</evidence>
<accession>A0A0C3FB39</accession>
<dbReference type="HOGENOM" id="CLU_1661465_0_0_1"/>
<organism evidence="1 2">
    <name type="scientific">Piloderma croceum (strain F 1598)</name>
    <dbReference type="NCBI Taxonomy" id="765440"/>
    <lineage>
        <taxon>Eukaryota</taxon>
        <taxon>Fungi</taxon>
        <taxon>Dikarya</taxon>
        <taxon>Basidiomycota</taxon>
        <taxon>Agaricomycotina</taxon>
        <taxon>Agaricomycetes</taxon>
        <taxon>Agaricomycetidae</taxon>
        <taxon>Atheliales</taxon>
        <taxon>Atheliaceae</taxon>
        <taxon>Piloderma</taxon>
    </lineage>
</organism>
<dbReference type="EMBL" id="KN833028">
    <property type="protein sequence ID" value="KIM77084.1"/>
    <property type="molecule type" value="Genomic_DNA"/>
</dbReference>